<comment type="caution">
    <text evidence="2">The sequence shown here is derived from an EMBL/GenBank/DDBJ whole genome shotgun (WGS) entry which is preliminary data.</text>
</comment>
<keyword evidence="1" id="KW-1133">Transmembrane helix</keyword>
<dbReference type="AlphaFoldDB" id="A0A0R2EIW9"/>
<reference evidence="2 3" key="1">
    <citation type="journal article" date="2015" name="Genome Announc.">
        <title>Expanding the biotechnology potential of lactobacilli through comparative genomics of 213 strains and associated genera.</title>
        <authorList>
            <person name="Sun Z."/>
            <person name="Harris H.M."/>
            <person name="McCann A."/>
            <person name="Guo C."/>
            <person name="Argimon S."/>
            <person name="Zhang W."/>
            <person name="Yang X."/>
            <person name="Jeffery I.B."/>
            <person name="Cooney J.C."/>
            <person name="Kagawa T.F."/>
            <person name="Liu W."/>
            <person name="Song Y."/>
            <person name="Salvetti E."/>
            <person name="Wrobel A."/>
            <person name="Rasinkangas P."/>
            <person name="Parkhill J."/>
            <person name="Rea M.C."/>
            <person name="O'Sullivan O."/>
            <person name="Ritari J."/>
            <person name="Douillard F.P."/>
            <person name="Paul Ross R."/>
            <person name="Yang R."/>
            <person name="Briner A.E."/>
            <person name="Felis G.E."/>
            <person name="de Vos W.M."/>
            <person name="Barrangou R."/>
            <person name="Klaenhammer T.R."/>
            <person name="Caufield P.W."/>
            <person name="Cui Y."/>
            <person name="Zhang H."/>
            <person name="O'Toole P.W."/>
        </authorList>
    </citation>
    <scope>NUCLEOTIDE SEQUENCE [LARGE SCALE GENOMIC DNA]</scope>
    <source>
        <strain evidence="2 3">DSM 23365</strain>
    </source>
</reference>
<dbReference type="Pfam" id="PF12459">
    <property type="entry name" value="DltX"/>
    <property type="match status" value="1"/>
</dbReference>
<keyword evidence="3" id="KW-1185">Reference proteome</keyword>
<dbReference type="EMBL" id="AYZM01000177">
    <property type="protein sequence ID" value="KRN15953.1"/>
    <property type="molecule type" value="Genomic_DNA"/>
</dbReference>
<feature type="transmembrane region" description="Helical" evidence="1">
    <location>
        <begin position="39"/>
        <end position="64"/>
    </location>
</feature>
<dbReference type="PATRIC" id="fig|1423804.4.peg.2974"/>
<protein>
    <recommendedName>
        <fullName evidence="4">Teichoic acid D-Ala incorporation-associated protein DltX</fullName>
    </recommendedName>
</protein>
<name>A0A0R2EIW9_9LACO</name>
<gene>
    <name evidence="2" type="ORF">FD14_GL002759</name>
</gene>
<evidence type="ECO:0008006" key="4">
    <source>
        <dbReference type="Google" id="ProtNLM"/>
    </source>
</evidence>
<dbReference type="OrthoDB" id="2243021at2"/>
<proteinExistence type="predicted"/>
<dbReference type="STRING" id="1423804.FD14_GL002759"/>
<dbReference type="Proteomes" id="UP000051442">
    <property type="component" value="Unassembled WGS sequence"/>
</dbReference>
<sequence length="67" mass="7573">MQLTQSKAQPQEETSYVDRVTDAWLAKHAAGVKFVEKTVAYIVIILALIYLYDYSGVAGGHFIYNEF</sequence>
<accession>A0A0R2EIW9</accession>
<keyword evidence="1" id="KW-0472">Membrane</keyword>
<evidence type="ECO:0000256" key="1">
    <source>
        <dbReference type="SAM" id="Phobius"/>
    </source>
</evidence>
<keyword evidence="1" id="KW-0812">Transmembrane</keyword>
<evidence type="ECO:0000313" key="3">
    <source>
        <dbReference type="Proteomes" id="UP000051442"/>
    </source>
</evidence>
<organism evidence="2 3">
    <name type="scientific">Secundilactobacillus similis DSM 23365 = JCM 2765</name>
    <dbReference type="NCBI Taxonomy" id="1423804"/>
    <lineage>
        <taxon>Bacteria</taxon>
        <taxon>Bacillati</taxon>
        <taxon>Bacillota</taxon>
        <taxon>Bacilli</taxon>
        <taxon>Lactobacillales</taxon>
        <taxon>Lactobacillaceae</taxon>
        <taxon>Secundilactobacillus</taxon>
    </lineage>
</organism>
<dbReference type="InterPro" id="IPR021008">
    <property type="entry name" value="DltX"/>
</dbReference>
<evidence type="ECO:0000313" key="2">
    <source>
        <dbReference type="EMBL" id="KRN15953.1"/>
    </source>
</evidence>